<evidence type="ECO:0000313" key="2">
    <source>
        <dbReference type="Proteomes" id="UP000192578"/>
    </source>
</evidence>
<evidence type="ECO:0000313" key="1">
    <source>
        <dbReference type="EMBL" id="OWA55677.1"/>
    </source>
</evidence>
<sequence length="95" mass="10355">IVNPPCLPPPPPPACLAPPPDVVTTPIRCADGKTRDTHILLFLCAASMLQRCAAGNWTLVMTGVAVAFHVDRTFLSRRCQLNSSSKFRRQAVRCL</sequence>
<keyword evidence="2" id="KW-1185">Reference proteome</keyword>
<name>A0A9X6NK65_HYPEX</name>
<gene>
    <name evidence="1" type="ORF">BV898_20065</name>
</gene>
<proteinExistence type="predicted"/>
<dbReference type="EMBL" id="MTYJ01001238">
    <property type="protein sequence ID" value="OWA55677.1"/>
    <property type="molecule type" value="Genomic_DNA"/>
</dbReference>
<protein>
    <submittedName>
        <fullName evidence="1">Uncharacterized protein</fullName>
    </submittedName>
</protein>
<organism evidence="1 2">
    <name type="scientific">Hypsibius exemplaris</name>
    <name type="common">Freshwater tardigrade</name>
    <dbReference type="NCBI Taxonomy" id="2072580"/>
    <lineage>
        <taxon>Eukaryota</taxon>
        <taxon>Metazoa</taxon>
        <taxon>Ecdysozoa</taxon>
        <taxon>Tardigrada</taxon>
        <taxon>Eutardigrada</taxon>
        <taxon>Parachela</taxon>
        <taxon>Hypsibioidea</taxon>
        <taxon>Hypsibiidae</taxon>
        <taxon>Hypsibius</taxon>
    </lineage>
</organism>
<dbReference type="AlphaFoldDB" id="A0A9X6NK65"/>
<reference evidence="2" key="1">
    <citation type="submission" date="2017-01" db="EMBL/GenBank/DDBJ databases">
        <title>Comparative genomics of anhydrobiosis in the tardigrade Hypsibius dujardini.</title>
        <authorList>
            <person name="Yoshida Y."/>
            <person name="Koutsovoulos G."/>
            <person name="Laetsch D."/>
            <person name="Stevens L."/>
            <person name="Kumar S."/>
            <person name="Horikawa D."/>
            <person name="Ishino K."/>
            <person name="Komine S."/>
            <person name="Tomita M."/>
            <person name="Blaxter M."/>
            <person name="Arakawa K."/>
        </authorList>
    </citation>
    <scope>NUCLEOTIDE SEQUENCE [LARGE SCALE GENOMIC DNA]</scope>
    <source>
        <strain evidence="2">Z151</strain>
    </source>
</reference>
<comment type="caution">
    <text evidence="1">The sequence shown here is derived from an EMBL/GenBank/DDBJ whole genome shotgun (WGS) entry which is preliminary data.</text>
</comment>
<feature type="non-terminal residue" evidence="1">
    <location>
        <position position="1"/>
    </location>
</feature>
<dbReference type="Proteomes" id="UP000192578">
    <property type="component" value="Unassembled WGS sequence"/>
</dbReference>
<feature type="non-terminal residue" evidence="1">
    <location>
        <position position="95"/>
    </location>
</feature>
<accession>A0A9X6NK65</accession>